<sequence>MTDRSDDTARPAAGKQAGPVLIEVDGPAARPDMAPPVPDTSLPAADARLARTARLMARKPSRLARWFWALAGALLTVAISTAAWNAVTALIASTPWLGWAVTVLIGAFLAVLLAIVVKELTAFARLARMDRLHKVMADARASDELAQAREATRQLTKLYRGRPEMRWQVERFDERQPDQFDAASLLDLAEGELLTPLDRAARAEVEAAARQVATVTALVPLALADVATALGANIRMIRRIAEIYGGRSGTLGSWRLLRAVMTHLVATGAVAMGDDMLGSVLGGNLLARLSRRFGEGVVNGALTARVGLAAMEVCRPMPFSDGRRPRVTSIIQTALTGLFAKAEKTEGGAD</sequence>
<evidence type="ECO:0000256" key="4">
    <source>
        <dbReference type="ARBA" id="ARBA00022519"/>
    </source>
</evidence>
<dbReference type="PANTHER" id="PTHR39342">
    <property type="entry name" value="UPF0283 MEMBRANE PROTEIN YCJF"/>
    <property type="match status" value="1"/>
</dbReference>
<evidence type="ECO:0000256" key="2">
    <source>
        <dbReference type="ARBA" id="ARBA00008255"/>
    </source>
</evidence>
<evidence type="ECO:0000313" key="10">
    <source>
        <dbReference type="Proteomes" id="UP000193963"/>
    </source>
</evidence>
<comment type="subcellular location">
    <subcellularLocation>
        <location evidence="1">Cell inner membrane</location>
        <topology evidence="1">Multi-pass membrane protein</topology>
    </subcellularLocation>
</comment>
<feature type="transmembrane region" description="Helical" evidence="8">
    <location>
        <begin position="63"/>
        <end position="84"/>
    </location>
</feature>
<reference evidence="9 10" key="1">
    <citation type="submission" date="2017-03" db="EMBL/GenBank/DDBJ databases">
        <authorList>
            <person name="Afonso C.L."/>
            <person name="Miller P.J."/>
            <person name="Scott M.A."/>
            <person name="Spackman E."/>
            <person name="Goraichik I."/>
            <person name="Dimitrov K.M."/>
            <person name="Suarez D.L."/>
            <person name="Swayne D.E."/>
        </authorList>
    </citation>
    <scope>NUCLEOTIDE SEQUENCE [LARGE SCALE GENOMIC DNA]</scope>
    <source>
        <strain evidence="9 10">CECT 7751</strain>
    </source>
</reference>
<dbReference type="Pfam" id="PF05128">
    <property type="entry name" value="DUF697"/>
    <property type="match status" value="1"/>
</dbReference>
<evidence type="ECO:0000256" key="5">
    <source>
        <dbReference type="ARBA" id="ARBA00022692"/>
    </source>
</evidence>
<evidence type="ECO:0008006" key="11">
    <source>
        <dbReference type="Google" id="ProtNLM"/>
    </source>
</evidence>
<dbReference type="InterPro" id="IPR006507">
    <property type="entry name" value="UPF0283"/>
</dbReference>
<keyword evidence="3" id="KW-1003">Cell membrane</keyword>
<dbReference type="EMBL" id="FWFN01000001">
    <property type="protein sequence ID" value="SLN10468.1"/>
    <property type="molecule type" value="Genomic_DNA"/>
</dbReference>
<comment type="similarity">
    <text evidence="2">Belongs to the UPF0283 family.</text>
</comment>
<feature type="transmembrane region" description="Helical" evidence="8">
    <location>
        <begin position="96"/>
        <end position="117"/>
    </location>
</feature>
<keyword evidence="5 8" id="KW-0812">Transmembrane</keyword>
<keyword evidence="4" id="KW-0997">Cell inner membrane</keyword>
<dbReference type="NCBIfam" id="TIGR01620">
    <property type="entry name" value="hyp_HI0043"/>
    <property type="match status" value="1"/>
</dbReference>
<proteinExistence type="inferred from homology"/>
<evidence type="ECO:0000256" key="1">
    <source>
        <dbReference type="ARBA" id="ARBA00004429"/>
    </source>
</evidence>
<dbReference type="InterPro" id="IPR021147">
    <property type="entry name" value="DUF697"/>
</dbReference>
<evidence type="ECO:0000256" key="8">
    <source>
        <dbReference type="SAM" id="Phobius"/>
    </source>
</evidence>
<dbReference type="PANTHER" id="PTHR39342:SF1">
    <property type="entry name" value="UPF0283 MEMBRANE PROTEIN YCJF"/>
    <property type="match status" value="1"/>
</dbReference>
<keyword evidence="7 8" id="KW-0472">Membrane</keyword>
<dbReference type="OrthoDB" id="9816060at2"/>
<dbReference type="RefSeq" id="WP_085886027.1">
    <property type="nucleotide sequence ID" value="NZ_FWFN01000001.1"/>
</dbReference>
<organism evidence="9 10">
    <name type="scientific">Pseudooceanicola marinus</name>
    <dbReference type="NCBI Taxonomy" id="396013"/>
    <lineage>
        <taxon>Bacteria</taxon>
        <taxon>Pseudomonadati</taxon>
        <taxon>Pseudomonadota</taxon>
        <taxon>Alphaproteobacteria</taxon>
        <taxon>Rhodobacterales</taxon>
        <taxon>Paracoccaceae</taxon>
        <taxon>Pseudooceanicola</taxon>
    </lineage>
</organism>
<name>A0A1X6Y4M2_9RHOB</name>
<gene>
    <name evidence="9" type="ORF">PSM7751_00084</name>
</gene>
<accession>A0A1X6Y4M2</accession>
<keyword evidence="10" id="KW-1185">Reference proteome</keyword>
<evidence type="ECO:0000256" key="6">
    <source>
        <dbReference type="ARBA" id="ARBA00022989"/>
    </source>
</evidence>
<keyword evidence="6 8" id="KW-1133">Transmembrane helix</keyword>
<evidence type="ECO:0000256" key="7">
    <source>
        <dbReference type="ARBA" id="ARBA00023136"/>
    </source>
</evidence>
<evidence type="ECO:0000256" key="3">
    <source>
        <dbReference type="ARBA" id="ARBA00022475"/>
    </source>
</evidence>
<dbReference type="AlphaFoldDB" id="A0A1X6Y4M2"/>
<dbReference type="GO" id="GO:0005886">
    <property type="term" value="C:plasma membrane"/>
    <property type="evidence" value="ECO:0007669"/>
    <property type="project" value="UniProtKB-SubCell"/>
</dbReference>
<dbReference type="Proteomes" id="UP000193963">
    <property type="component" value="Unassembled WGS sequence"/>
</dbReference>
<evidence type="ECO:0000313" key="9">
    <source>
        <dbReference type="EMBL" id="SLN10468.1"/>
    </source>
</evidence>
<protein>
    <recommendedName>
        <fullName evidence="11">TIGR01620 family protein</fullName>
    </recommendedName>
</protein>